<keyword evidence="2" id="KW-1185">Reference proteome</keyword>
<dbReference type="NCBIfam" id="NF005926">
    <property type="entry name" value="PRK07940.1"/>
    <property type="match status" value="1"/>
</dbReference>
<dbReference type="Gene3D" id="3.40.50.300">
    <property type="entry name" value="P-loop containing nucleotide triphosphate hydrolases"/>
    <property type="match status" value="1"/>
</dbReference>
<evidence type="ECO:0000313" key="1">
    <source>
        <dbReference type="EMBL" id="MDR7330834.1"/>
    </source>
</evidence>
<dbReference type="PANTHER" id="PTHR11669">
    <property type="entry name" value="REPLICATION FACTOR C / DNA POLYMERASE III GAMMA-TAU SUBUNIT"/>
    <property type="match status" value="1"/>
</dbReference>
<dbReference type="InterPro" id="IPR027417">
    <property type="entry name" value="P-loop_NTPase"/>
</dbReference>
<organism evidence="1 2">
    <name type="scientific">Corynebacterium guangdongense</name>
    <dbReference type="NCBI Taxonomy" id="1783348"/>
    <lineage>
        <taxon>Bacteria</taxon>
        <taxon>Bacillati</taxon>
        <taxon>Actinomycetota</taxon>
        <taxon>Actinomycetes</taxon>
        <taxon>Mycobacteriales</taxon>
        <taxon>Corynebacteriaceae</taxon>
        <taxon>Corynebacterium</taxon>
    </lineage>
</organism>
<name>A0ABU2A0Z0_9CORY</name>
<accession>A0ABU2A0Z0</accession>
<dbReference type="SUPFAM" id="SSF52540">
    <property type="entry name" value="P-loop containing nucleoside triphosphate hydrolases"/>
    <property type="match status" value="1"/>
</dbReference>
<keyword evidence="1" id="KW-0808">Transferase</keyword>
<evidence type="ECO:0000313" key="2">
    <source>
        <dbReference type="Proteomes" id="UP001180840"/>
    </source>
</evidence>
<gene>
    <name evidence="1" type="ORF">J2S39_002510</name>
</gene>
<proteinExistence type="predicted"/>
<dbReference type="RefSeq" id="WP_290196918.1">
    <property type="nucleotide sequence ID" value="NZ_CP047654.1"/>
</dbReference>
<dbReference type="InterPro" id="IPR050238">
    <property type="entry name" value="DNA_Rep/Repair_Clamp_Loader"/>
</dbReference>
<protein>
    <submittedName>
        <fullName evidence="1">DNA polymerase-3 subunit delta</fullName>
        <ecNumber evidence="1">2.7.7.7</ecNumber>
    </submittedName>
</protein>
<dbReference type="Proteomes" id="UP001180840">
    <property type="component" value="Unassembled WGS sequence"/>
</dbReference>
<dbReference type="EC" id="2.7.7.7" evidence="1"/>
<sequence>MPTPTKTRSVSERLADTPTVREVVLSAAAAARGVTAHPGGGDISSHAMTHSWVLTGPPGSGRSIVAQCFAAALVCEMPGGEIGCGRCPSCLDAFGDSHTDVVHVIPTELSISKSVVDKLVDDAHRLPTVAQYRVIIVEDADRFTGEAADAFLKTVEEPPATTVILMCAPSIDPADFSQTLRSRCRHLYVPSPSTGEIVRILVEEEGATEEVARLAAVTSLHHVGRARRLVRSTEAQKRRALAIQLAELIYQGDQAFQAVGSLVKAVKKEAETSHTEEEEREREKLERALGMGGKGKGVARATRGAAGTLKDLEERQKKRRTRYQRDIYDLVLVDLTGVYRDALMVKTGAAVALTHPDFEGQAHEIAARTSVEGLVQCLDAISLCRARFGQNVQPQIALDGMVGAIRIALDAH</sequence>
<dbReference type="PANTHER" id="PTHR11669:SF8">
    <property type="entry name" value="DNA POLYMERASE III SUBUNIT DELTA"/>
    <property type="match status" value="1"/>
</dbReference>
<comment type="caution">
    <text evidence="1">The sequence shown here is derived from an EMBL/GenBank/DDBJ whole genome shotgun (WGS) entry which is preliminary data.</text>
</comment>
<reference evidence="1" key="1">
    <citation type="submission" date="2023-07" db="EMBL/GenBank/DDBJ databases">
        <title>Sequencing the genomes of 1000 actinobacteria strains.</title>
        <authorList>
            <person name="Klenk H.-P."/>
        </authorList>
    </citation>
    <scope>NUCLEOTIDE SEQUENCE</scope>
    <source>
        <strain evidence="1">DSM 107476</strain>
    </source>
</reference>
<dbReference type="Pfam" id="PF13177">
    <property type="entry name" value="DNA_pol3_delta2"/>
    <property type="match status" value="1"/>
</dbReference>
<dbReference type="GO" id="GO:0003887">
    <property type="term" value="F:DNA-directed DNA polymerase activity"/>
    <property type="evidence" value="ECO:0007669"/>
    <property type="project" value="UniProtKB-EC"/>
</dbReference>
<dbReference type="EMBL" id="JAVDXZ010000001">
    <property type="protein sequence ID" value="MDR7330834.1"/>
    <property type="molecule type" value="Genomic_DNA"/>
</dbReference>
<keyword evidence="1" id="KW-0548">Nucleotidyltransferase</keyword>